<name>A0A3R7EYK1_9ACTN</name>
<comment type="caution">
    <text evidence="3">The sequence shown here is derived from an EMBL/GenBank/DDBJ whole genome shotgun (WGS) entry which is preliminary data.</text>
</comment>
<feature type="compositionally biased region" description="Low complexity" evidence="1">
    <location>
        <begin position="27"/>
        <end position="59"/>
    </location>
</feature>
<gene>
    <name evidence="3" type="ORF">SFRA_001100</name>
</gene>
<evidence type="ECO:0000313" key="4">
    <source>
        <dbReference type="Proteomes" id="UP000028058"/>
    </source>
</evidence>
<dbReference type="InterPro" id="IPR028994">
    <property type="entry name" value="Integrin_alpha_N"/>
</dbReference>
<dbReference type="EMBL" id="JNAD02000001">
    <property type="protein sequence ID" value="RKM98880.1"/>
    <property type="molecule type" value="Genomic_DNA"/>
</dbReference>
<dbReference type="RefSeq" id="WP_043460165.1">
    <property type="nucleotide sequence ID" value="NZ_JBFACB010000007.1"/>
</dbReference>
<dbReference type="PROSITE" id="PS51257">
    <property type="entry name" value="PROKAR_LIPOPROTEIN"/>
    <property type="match status" value="1"/>
</dbReference>
<dbReference type="OrthoDB" id="344301at2"/>
<sequence length="145" mass="14250">MRRRNASAPARALAVCALLALLAACGGAAESARPSGSSSGGAPEDGDPVTTPTATRPPAGGKGSEDSDDINGDGHRDLLVPVGGTATPGGRTPRRVAVVFGSAEGPDPATRTVHDRASPVPPPRSSHGQSTSATASANCAAYSRA</sequence>
<dbReference type="Proteomes" id="UP000028058">
    <property type="component" value="Unassembled WGS sequence"/>
</dbReference>
<feature type="compositionally biased region" description="Low complexity" evidence="1">
    <location>
        <begin position="130"/>
        <end position="145"/>
    </location>
</feature>
<feature type="chain" id="PRO_5043188161" description="VCBS repeat-containing protein" evidence="2">
    <location>
        <begin position="29"/>
        <end position="145"/>
    </location>
</feature>
<keyword evidence="4" id="KW-1185">Reference proteome</keyword>
<feature type="region of interest" description="Disordered" evidence="1">
    <location>
        <begin position="27"/>
        <end position="145"/>
    </location>
</feature>
<feature type="signal peptide" evidence="2">
    <location>
        <begin position="1"/>
        <end position="28"/>
    </location>
</feature>
<organism evidence="3 4">
    <name type="scientific">Streptomyces xinghaiensis</name>
    <dbReference type="NCBI Taxonomy" id="1038928"/>
    <lineage>
        <taxon>Bacteria</taxon>
        <taxon>Bacillati</taxon>
        <taxon>Actinomycetota</taxon>
        <taxon>Actinomycetes</taxon>
        <taxon>Kitasatosporales</taxon>
        <taxon>Streptomycetaceae</taxon>
        <taxon>Streptomyces</taxon>
    </lineage>
</organism>
<evidence type="ECO:0000256" key="1">
    <source>
        <dbReference type="SAM" id="MobiDB-lite"/>
    </source>
</evidence>
<evidence type="ECO:0000256" key="2">
    <source>
        <dbReference type="SAM" id="SignalP"/>
    </source>
</evidence>
<reference evidence="3 4" key="1">
    <citation type="journal article" date="2014" name="Genome Announc.">
        <title>Draft Genome Sequence of Streptomyces fradiae ATCC 19609, a Strain Highly Sensitive to Antibiotics.</title>
        <authorList>
            <person name="Bekker O.B."/>
            <person name="Klimina K.M."/>
            <person name="Vatlin A.A."/>
            <person name="Zakharevich N.V."/>
            <person name="Kasianov A.S."/>
            <person name="Danilenko V.N."/>
        </authorList>
    </citation>
    <scope>NUCLEOTIDE SEQUENCE [LARGE SCALE GENOMIC DNA]</scope>
    <source>
        <strain evidence="3 4">ATCC 19609</strain>
    </source>
</reference>
<dbReference type="AlphaFoldDB" id="A0A3R7EYK1"/>
<evidence type="ECO:0000313" key="3">
    <source>
        <dbReference type="EMBL" id="RKM98880.1"/>
    </source>
</evidence>
<protein>
    <recommendedName>
        <fullName evidence="5">VCBS repeat-containing protein</fullName>
    </recommendedName>
</protein>
<evidence type="ECO:0008006" key="5">
    <source>
        <dbReference type="Google" id="ProtNLM"/>
    </source>
</evidence>
<dbReference type="SUPFAM" id="SSF69318">
    <property type="entry name" value="Integrin alpha N-terminal domain"/>
    <property type="match status" value="1"/>
</dbReference>
<feature type="compositionally biased region" description="Low complexity" evidence="1">
    <location>
        <begin position="80"/>
        <end position="91"/>
    </location>
</feature>
<keyword evidence="2" id="KW-0732">Signal</keyword>
<proteinExistence type="predicted"/>
<accession>A0A3R7EYK1</accession>